<evidence type="ECO:0000313" key="3">
    <source>
        <dbReference type="Proteomes" id="UP000772434"/>
    </source>
</evidence>
<name>A0A9P5P6W8_9AGAR</name>
<sequence>MVVLFEKQARRTEQDQRASSSASPSSKHLEANQKRSSVNSPELLPTLPTYSLTPDEGSKDAALKDADSTQVDDGRTMSYPPKSPVEQLLSDVSQPARAVPATTVQPLPKETMMAAPLGSRNARDMPVDLRGKRDWISGLFGCHAGDDHELDTWCTACLCPCLIYGRNKTRMDHLANRGSPEPDGGTAGGACVAYGLSFLLGVVPGCAMQIPLRATIRDRYSIDGTSVGDFGASICCYSCALTQEHIELTAEEHSFPRGVGGSSGVYYRDPSRYQL</sequence>
<organism evidence="2 3">
    <name type="scientific">Rhodocollybia butyracea</name>
    <dbReference type="NCBI Taxonomy" id="206335"/>
    <lineage>
        <taxon>Eukaryota</taxon>
        <taxon>Fungi</taxon>
        <taxon>Dikarya</taxon>
        <taxon>Basidiomycota</taxon>
        <taxon>Agaricomycotina</taxon>
        <taxon>Agaricomycetes</taxon>
        <taxon>Agaricomycetidae</taxon>
        <taxon>Agaricales</taxon>
        <taxon>Marasmiineae</taxon>
        <taxon>Omphalotaceae</taxon>
        <taxon>Rhodocollybia</taxon>
    </lineage>
</organism>
<dbReference type="Proteomes" id="UP000772434">
    <property type="component" value="Unassembled WGS sequence"/>
</dbReference>
<dbReference type="PANTHER" id="PTHR15907">
    <property type="entry name" value="DUF614 FAMILY PROTEIN-RELATED"/>
    <property type="match status" value="1"/>
</dbReference>
<evidence type="ECO:0000313" key="2">
    <source>
        <dbReference type="EMBL" id="KAF9053525.1"/>
    </source>
</evidence>
<feature type="compositionally biased region" description="Basic and acidic residues" evidence="1">
    <location>
        <begin position="7"/>
        <end position="16"/>
    </location>
</feature>
<feature type="region of interest" description="Disordered" evidence="1">
    <location>
        <begin position="1"/>
        <end position="103"/>
    </location>
</feature>
<dbReference type="InterPro" id="IPR006461">
    <property type="entry name" value="PLAC_motif_containing"/>
</dbReference>
<accession>A0A9P5P6W8</accession>
<feature type="compositionally biased region" description="Basic and acidic residues" evidence="1">
    <location>
        <begin position="56"/>
        <end position="75"/>
    </location>
</feature>
<dbReference type="AlphaFoldDB" id="A0A9P5P6W8"/>
<evidence type="ECO:0000256" key="1">
    <source>
        <dbReference type="SAM" id="MobiDB-lite"/>
    </source>
</evidence>
<keyword evidence="3" id="KW-1185">Reference proteome</keyword>
<comment type="caution">
    <text evidence="2">The sequence shown here is derived from an EMBL/GenBank/DDBJ whole genome shotgun (WGS) entry which is preliminary data.</text>
</comment>
<feature type="compositionally biased region" description="Low complexity" evidence="1">
    <location>
        <begin position="41"/>
        <end position="54"/>
    </location>
</feature>
<dbReference type="OrthoDB" id="1045822at2759"/>
<dbReference type="EMBL" id="JADNRY010000445">
    <property type="protein sequence ID" value="KAF9053525.1"/>
    <property type="molecule type" value="Genomic_DNA"/>
</dbReference>
<gene>
    <name evidence="2" type="ORF">BDP27DRAFT_1433736</name>
</gene>
<dbReference type="Pfam" id="PF04749">
    <property type="entry name" value="PLAC8"/>
    <property type="match status" value="1"/>
</dbReference>
<dbReference type="NCBIfam" id="TIGR01571">
    <property type="entry name" value="A_thal_Cys_rich"/>
    <property type="match status" value="1"/>
</dbReference>
<protein>
    <submittedName>
        <fullName evidence="2">PLAC8 family-domain-containing protein</fullName>
    </submittedName>
</protein>
<reference evidence="2" key="1">
    <citation type="submission" date="2020-11" db="EMBL/GenBank/DDBJ databases">
        <authorList>
            <consortium name="DOE Joint Genome Institute"/>
            <person name="Ahrendt S."/>
            <person name="Riley R."/>
            <person name="Andreopoulos W."/>
            <person name="Labutti K."/>
            <person name="Pangilinan J."/>
            <person name="Ruiz-Duenas F.J."/>
            <person name="Barrasa J.M."/>
            <person name="Sanchez-Garcia M."/>
            <person name="Camarero S."/>
            <person name="Miyauchi S."/>
            <person name="Serrano A."/>
            <person name="Linde D."/>
            <person name="Babiker R."/>
            <person name="Drula E."/>
            <person name="Ayuso-Fernandez I."/>
            <person name="Pacheco R."/>
            <person name="Padilla G."/>
            <person name="Ferreira P."/>
            <person name="Barriuso J."/>
            <person name="Kellner H."/>
            <person name="Castanera R."/>
            <person name="Alfaro M."/>
            <person name="Ramirez L."/>
            <person name="Pisabarro A.G."/>
            <person name="Kuo A."/>
            <person name="Tritt A."/>
            <person name="Lipzen A."/>
            <person name="He G."/>
            <person name="Yan M."/>
            <person name="Ng V."/>
            <person name="Cullen D."/>
            <person name="Martin F."/>
            <person name="Rosso M.-N."/>
            <person name="Henrissat B."/>
            <person name="Hibbett D."/>
            <person name="Martinez A.T."/>
            <person name="Grigoriev I.V."/>
        </authorList>
    </citation>
    <scope>NUCLEOTIDE SEQUENCE</scope>
    <source>
        <strain evidence="2">AH 40177</strain>
    </source>
</reference>
<proteinExistence type="predicted"/>